<gene>
    <name evidence="6" type="primary">tadA</name>
    <name evidence="8" type="ORF">QQ008_09875</name>
</gene>
<reference evidence="8" key="1">
    <citation type="submission" date="2023-06" db="EMBL/GenBank/DDBJ databases">
        <title>Genomic of Parafulvivirga corallium.</title>
        <authorList>
            <person name="Wang G."/>
        </authorList>
    </citation>
    <scope>NUCLEOTIDE SEQUENCE</scope>
    <source>
        <strain evidence="8">BMA10</strain>
    </source>
</reference>
<keyword evidence="2 6" id="KW-0479">Metal-binding</keyword>
<dbReference type="InterPro" id="IPR016193">
    <property type="entry name" value="Cytidine_deaminase-like"/>
</dbReference>
<dbReference type="HAMAP" id="MF_00972">
    <property type="entry name" value="tRNA_aden_deaminase"/>
    <property type="match status" value="1"/>
</dbReference>
<feature type="binding site" evidence="6">
    <location>
        <position position="86"/>
    </location>
    <ligand>
        <name>Zn(2+)</name>
        <dbReference type="ChEBI" id="CHEBI:29105"/>
        <note>catalytic</note>
    </ligand>
</feature>
<proteinExistence type="inferred from homology"/>
<dbReference type="GO" id="GO:0052717">
    <property type="term" value="F:tRNA-specific adenosine-34 deaminase activity"/>
    <property type="evidence" value="ECO:0007669"/>
    <property type="project" value="UniProtKB-EC"/>
</dbReference>
<organism evidence="8 9">
    <name type="scientific">Splendidivirga corallicola</name>
    <dbReference type="NCBI Taxonomy" id="3051826"/>
    <lineage>
        <taxon>Bacteria</taxon>
        <taxon>Pseudomonadati</taxon>
        <taxon>Bacteroidota</taxon>
        <taxon>Cytophagia</taxon>
        <taxon>Cytophagales</taxon>
        <taxon>Splendidivirgaceae</taxon>
        <taxon>Splendidivirga</taxon>
    </lineage>
</organism>
<feature type="domain" description="CMP/dCMP-type deaminase" evidence="7">
    <location>
        <begin position="5"/>
        <end position="115"/>
    </location>
</feature>
<evidence type="ECO:0000259" key="7">
    <source>
        <dbReference type="PROSITE" id="PS51747"/>
    </source>
</evidence>
<sequence>MLSVFSDEYFMKEAYKEAIIAFEEGEVPVGAVVVCQNRIIAKAHNQTERLNDSTAHAEMIALTSAFNHLGGKYLPDCSLYVTLEPCVMCAGASFWAQIVKLVYGASDPKRGFDRLSENILHPKTKVIPGIMESECRYLIDDFFRRVREK</sequence>
<keyword evidence="3 6" id="KW-0378">Hydrolase</keyword>
<keyword evidence="4 6" id="KW-0862">Zinc</keyword>
<comment type="catalytic activity">
    <reaction evidence="5 6">
        <text>adenosine(34) in tRNA + H2O + H(+) = inosine(34) in tRNA + NH4(+)</text>
        <dbReference type="Rhea" id="RHEA:43168"/>
        <dbReference type="Rhea" id="RHEA-COMP:10373"/>
        <dbReference type="Rhea" id="RHEA-COMP:10374"/>
        <dbReference type="ChEBI" id="CHEBI:15377"/>
        <dbReference type="ChEBI" id="CHEBI:15378"/>
        <dbReference type="ChEBI" id="CHEBI:28938"/>
        <dbReference type="ChEBI" id="CHEBI:74411"/>
        <dbReference type="ChEBI" id="CHEBI:82852"/>
        <dbReference type="EC" id="3.5.4.33"/>
    </reaction>
</comment>
<protein>
    <recommendedName>
        <fullName evidence="6">tRNA-specific adenosine deaminase</fullName>
        <ecNumber evidence="6">3.5.4.33</ecNumber>
    </recommendedName>
</protein>
<dbReference type="InterPro" id="IPR002125">
    <property type="entry name" value="CMP_dCMP_dom"/>
</dbReference>
<evidence type="ECO:0000256" key="1">
    <source>
        <dbReference type="ARBA" id="ARBA00022694"/>
    </source>
</evidence>
<evidence type="ECO:0000256" key="2">
    <source>
        <dbReference type="ARBA" id="ARBA00022723"/>
    </source>
</evidence>
<keyword evidence="9" id="KW-1185">Reference proteome</keyword>
<comment type="function">
    <text evidence="6">Catalyzes the deamination of adenosine to inosine at the wobble position 34 of tRNA(Arg2).</text>
</comment>
<name>A0ABT8KLU6_9BACT</name>
<feature type="active site" description="Proton donor" evidence="6">
    <location>
        <position position="58"/>
    </location>
</feature>
<accession>A0ABT8KLU6</accession>
<dbReference type="PANTHER" id="PTHR11079">
    <property type="entry name" value="CYTOSINE DEAMINASE FAMILY MEMBER"/>
    <property type="match status" value="1"/>
</dbReference>
<evidence type="ECO:0000313" key="9">
    <source>
        <dbReference type="Proteomes" id="UP001172082"/>
    </source>
</evidence>
<dbReference type="SUPFAM" id="SSF53927">
    <property type="entry name" value="Cytidine deaminase-like"/>
    <property type="match status" value="1"/>
</dbReference>
<dbReference type="PROSITE" id="PS51747">
    <property type="entry name" value="CYT_DCMP_DEAMINASES_2"/>
    <property type="match status" value="1"/>
</dbReference>
<dbReference type="Pfam" id="PF00383">
    <property type="entry name" value="dCMP_cyt_deam_1"/>
    <property type="match status" value="1"/>
</dbReference>
<dbReference type="EC" id="3.5.4.33" evidence="6"/>
<dbReference type="PANTHER" id="PTHR11079:SF202">
    <property type="entry name" value="TRNA-SPECIFIC ADENOSINE DEAMINASE"/>
    <property type="match status" value="1"/>
</dbReference>
<comment type="caution">
    <text evidence="8">The sequence shown here is derived from an EMBL/GenBank/DDBJ whole genome shotgun (WGS) entry which is preliminary data.</text>
</comment>
<dbReference type="InterPro" id="IPR028883">
    <property type="entry name" value="tRNA_aden_deaminase"/>
</dbReference>
<evidence type="ECO:0000256" key="4">
    <source>
        <dbReference type="ARBA" id="ARBA00022833"/>
    </source>
</evidence>
<dbReference type="Gene3D" id="3.40.140.10">
    <property type="entry name" value="Cytidine Deaminase, domain 2"/>
    <property type="match status" value="1"/>
</dbReference>
<feature type="binding site" evidence="6">
    <location>
        <position position="56"/>
    </location>
    <ligand>
        <name>Zn(2+)</name>
        <dbReference type="ChEBI" id="CHEBI:29105"/>
        <note>catalytic</note>
    </ligand>
</feature>
<comment type="similarity">
    <text evidence="6">Belongs to the cytidine and deoxycytidylate deaminase family.</text>
</comment>
<dbReference type="CDD" id="cd01285">
    <property type="entry name" value="nucleoside_deaminase"/>
    <property type="match status" value="1"/>
</dbReference>
<evidence type="ECO:0000256" key="6">
    <source>
        <dbReference type="HAMAP-Rule" id="MF_00972"/>
    </source>
</evidence>
<keyword evidence="1 6" id="KW-0819">tRNA processing</keyword>
<comment type="subunit">
    <text evidence="6">Homodimer.</text>
</comment>
<comment type="cofactor">
    <cofactor evidence="6">
        <name>Zn(2+)</name>
        <dbReference type="ChEBI" id="CHEBI:29105"/>
    </cofactor>
    <text evidence="6">Binds 1 zinc ion per subunit.</text>
</comment>
<evidence type="ECO:0000313" key="8">
    <source>
        <dbReference type="EMBL" id="MDN5201672.1"/>
    </source>
</evidence>
<feature type="binding site" evidence="6">
    <location>
        <position position="89"/>
    </location>
    <ligand>
        <name>Zn(2+)</name>
        <dbReference type="ChEBI" id="CHEBI:29105"/>
        <note>catalytic</note>
    </ligand>
</feature>
<dbReference type="Proteomes" id="UP001172082">
    <property type="component" value="Unassembled WGS sequence"/>
</dbReference>
<evidence type="ECO:0000256" key="5">
    <source>
        <dbReference type="ARBA" id="ARBA00048045"/>
    </source>
</evidence>
<evidence type="ECO:0000256" key="3">
    <source>
        <dbReference type="ARBA" id="ARBA00022801"/>
    </source>
</evidence>
<dbReference type="RefSeq" id="WP_346751700.1">
    <property type="nucleotide sequence ID" value="NZ_JAUJEA010000003.1"/>
</dbReference>
<dbReference type="EMBL" id="JAUJEA010000003">
    <property type="protein sequence ID" value="MDN5201672.1"/>
    <property type="molecule type" value="Genomic_DNA"/>
</dbReference>